<accession>A0A1H0MM34</accession>
<sequence>MRKKGKALKIIILLTILIIAGVFFINNRNKPKLEIKVWNNIYNENNINMYYGEKKDAKVKALDNVYKANELVSTEEGEVNKVLKVIDIVNTVVEFDDVSDSKGINAFDILQEKAKLKKVSQRDMAIITRDLLLTIDIKSRVGKFEKVKKGSDEEASYYVVEYWSNENSKWVMIDFRNRGYIEKDGIPCSSIEVMTKLDKSMLYKGNTKSKEYIKDLKKVLDTYTINIDNSIEMKKSNSYITYIKDKGNINIKLNNSYIPPTIFTENEELFKKDPMNTKIGVDEKTYIILMKKENNKEDSEVKSENYIVGGFKDGKIMNKYYIRENNGEFKEVEKYYELQLVNGANIIELSIDGANIISSIEIEYVEEKSK</sequence>
<keyword evidence="1" id="KW-1133">Transmembrane helix</keyword>
<keyword evidence="1" id="KW-0472">Membrane</keyword>
<dbReference type="STRING" id="94869.SAMN04488529_101506"/>
<name>A0A1H0MM34_9CLOT</name>
<keyword evidence="3" id="KW-1185">Reference proteome</keyword>
<dbReference type="OrthoDB" id="1924644at2"/>
<protein>
    <submittedName>
        <fullName evidence="2">Uncharacterized protein</fullName>
    </submittedName>
</protein>
<dbReference type="RefSeq" id="WP_089965456.1">
    <property type="nucleotide sequence ID" value="NZ_FNJM01000001.1"/>
</dbReference>
<dbReference type="EMBL" id="FNJM01000001">
    <property type="protein sequence ID" value="SDO81421.1"/>
    <property type="molecule type" value="Genomic_DNA"/>
</dbReference>
<evidence type="ECO:0000313" key="2">
    <source>
        <dbReference type="EMBL" id="SDO81421.1"/>
    </source>
</evidence>
<evidence type="ECO:0000313" key="3">
    <source>
        <dbReference type="Proteomes" id="UP000198597"/>
    </source>
</evidence>
<evidence type="ECO:0000256" key="1">
    <source>
        <dbReference type="SAM" id="Phobius"/>
    </source>
</evidence>
<proteinExistence type="predicted"/>
<reference evidence="2 3" key="1">
    <citation type="submission" date="2016-10" db="EMBL/GenBank/DDBJ databases">
        <authorList>
            <person name="de Groot N.N."/>
        </authorList>
    </citation>
    <scope>NUCLEOTIDE SEQUENCE [LARGE SCALE GENOMIC DNA]</scope>
    <source>
        <strain evidence="2 3">DSM 12272</strain>
    </source>
</reference>
<dbReference type="Proteomes" id="UP000198597">
    <property type="component" value="Unassembled WGS sequence"/>
</dbReference>
<organism evidence="2 3">
    <name type="scientific">Clostridium gasigenes</name>
    <dbReference type="NCBI Taxonomy" id="94869"/>
    <lineage>
        <taxon>Bacteria</taxon>
        <taxon>Bacillati</taxon>
        <taxon>Bacillota</taxon>
        <taxon>Clostridia</taxon>
        <taxon>Eubacteriales</taxon>
        <taxon>Clostridiaceae</taxon>
        <taxon>Clostridium</taxon>
    </lineage>
</organism>
<dbReference type="AlphaFoldDB" id="A0A1H0MM34"/>
<gene>
    <name evidence="2" type="ORF">SAMN04488529_101506</name>
</gene>
<feature type="transmembrane region" description="Helical" evidence="1">
    <location>
        <begin position="7"/>
        <end position="25"/>
    </location>
</feature>
<keyword evidence="1" id="KW-0812">Transmembrane</keyword>